<evidence type="ECO:0000313" key="3">
    <source>
        <dbReference type="Proteomes" id="UP001164020"/>
    </source>
</evidence>
<feature type="region of interest" description="Disordered" evidence="1">
    <location>
        <begin position="264"/>
        <end position="311"/>
    </location>
</feature>
<organism evidence="2 3">
    <name type="scientific">Jiella pelagia</name>
    <dbReference type="NCBI Taxonomy" id="2986949"/>
    <lineage>
        <taxon>Bacteria</taxon>
        <taxon>Pseudomonadati</taxon>
        <taxon>Pseudomonadota</taxon>
        <taxon>Alphaproteobacteria</taxon>
        <taxon>Hyphomicrobiales</taxon>
        <taxon>Aurantimonadaceae</taxon>
        <taxon>Jiella</taxon>
    </lineage>
</organism>
<feature type="region of interest" description="Disordered" evidence="1">
    <location>
        <begin position="40"/>
        <end position="116"/>
    </location>
</feature>
<accession>A0ABY7C3L6</accession>
<evidence type="ECO:0000256" key="1">
    <source>
        <dbReference type="SAM" id="MobiDB-lite"/>
    </source>
</evidence>
<feature type="compositionally biased region" description="Basic and acidic residues" evidence="1">
    <location>
        <begin position="80"/>
        <end position="98"/>
    </location>
</feature>
<feature type="compositionally biased region" description="Basic residues" evidence="1">
    <location>
        <begin position="272"/>
        <end position="288"/>
    </location>
</feature>
<keyword evidence="3" id="KW-1185">Reference proteome</keyword>
<dbReference type="RefSeq" id="WP_268883179.1">
    <property type="nucleotide sequence ID" value="NZ_CP114029.1"/>
</dbReference>
<gene>
    <name evidence="2" type="ORF">OH818_12030</name>
</gene>
<proteinExistence type="predicted"/>
<evidence type="ECO:0000313" key="2">
    <source>
        <dbReference type="EMBL" id="WAP70672.1"/>
    </source>
</evidence>
<dbReference type="Proteomes" id="UP001164020">
    <property type="component" value="Chromosome"/>
</dbReference>
<sequence length="451" mass="48657">MVGRTGHSADLVAAIGFGQRTHGRSGGPCQHALFQPLERSGDRAGDAKAEGHRHHHAEDGADDEDPPRRRAGGVGVLGKRGVEVRDLEDDARRSDRHAPQNRVLGGEPVVRGGKLPAPGIERIEHLGLDEWRDRQHGDRLAQTGILVDHRADGFAVAATHRVAGHFTETDGLDRDVLRPLTGPLSSERFVEKVRECRLRGLYRAAVDLQAAIEKGQQRLRRAAGAKPPQFAFEVAQRVAAVGGAEGGAEPVRGVGKPRVGKRVLARRDDGRRRRGILRPPRPRRRGRRGGIDRPSHPGVGHRLSHQDRRGGKLDRFGHRPIALPQLRDDAGAGGVLAAPRLLGKGREPVQPGVHRRGALVVLLDGDLQFAHRPPKPLERADRRGDRVGIVRIGGRGAEFGKPRGGGADIGLESAEMAGTVQGEAAMKSSRALIAETTLRNTVATVRASRRA</sequence>
<name>A0ABY7C3L6_9HYPH</name>
<feature type="compositionally biased region" description="Basic and acidic residues" evidence="1">
    <location>
        <begin position="40"/>
        <end position="50"/>
    </location>
</feature>
<protein>
    <submittedName>
        <fullName evidence="2">Uncharacterized protein</fullName>
    </submittedName>
</protein>
<dbReference type="EMBL" id="CP114029">
    <property type="protein sequence ID" value="WAP70672.1"/>
    <property type="molecule type" value="Genomic_DNA"/>
</dbReference>
<reference evidence="2" key="1">
    <citation type="submission" date="2022-12" db="EMBL/GenBank/DDBJ databases">
        <title>Jiella pelagia sp. nov., isolated from phosphonate enriched culture of Northwest Pacific surface seawater.</title>
        <authorList>
            <person name="Shin D.Y."/>
            <person name="Hwang C.Y."/>
        </authorList>
    </citation>
    <scope>NUCLEOTIDE SEQUENCE</scope>
    <source>
        <strain evidence="2">HL-NP1</strain>
    </source>
</reference>